<dbReference type="CDD" id="cd00093">
    <property type="entry name" value="HTH_XRE"/>
    <property type="match status" value="1"/>
</dbReference>
<dbReference type="GO" id="GO:0003677">
    <property type="term" value="F:DNA binding"/>
    <property type="evidence" value="ECO:0007669"/>
    <property type="project" value="InterPro"/>
</dbReference>
<accession>A0A438AIJ4</accession>
<dbReference type="Proteomes" id="UP000285908">
    <property type="component" value="Unassembled WGS sequence"/>
</dbReference>
<evidence type="ECO:0000313" key="4">
    <source>
        <dbReference type="Proteomes" id="UP000285908"/>
    </source>
</evidence>
<evidence type="ECO:0000256" key="1">
    <source>
        <dbReference type="SAM" id="Coils"/>
    </source>
</evidence>
<proteinExistence type="predicted"/>
<organism evidence="3 4">
    <name type="scientific">Mesobaculum littorinae</name>
    <dbReference type="NCBI Taxonomy" id="2486419"/>
    <lineage>
        <taxon>Bacteria</taxon>
        <taxon>Pseudomonadati</taxon>
        <taxon>Pseudomonadota</taxon>
        <taxon>Alphaproteobacteria</taxon>
        <taxon>Rhodobacterales</taxon>
        <taxon>Roseobacteraceae</taxon>
        <taxon>Mesobaculum</taxon>
    </lineage>
</organism>
<comment type="caution">
    <text evidence="3">The sequence shown here is derived from an EMBL/GenBank/DDBJ whole genome shotgun (WGS) entry which is preliminary data.</text>
</comment>
<gene>
    <name evidence="3" type="ORF">EKE94_05660</name>
</gene>
<sequence>MTESDFEPDAAANGWYSDENATFGDRLADAREAVGMSQEDLARRLGIKLRTLQGWEQDLAEPRANRLQMLSGLLNVSLRWLLTGEGEGLEKPSDAAPLPEDMARLLGELRQMRADLARTSDRIGHMEKRLRAAFSESA</sequence>
<protein>
    <submittedName>
        <fullName evidence="3">XRE family transcriptional regulator</fullName>
    </submittedName>
</protein>
<dbReference type="RefSeq" id="WP_127905640.1">
    <property type="nucleotide sequence ID" value="NZ_RQXX01000002.1"/>
</dbReference>
<dbReference type="SUPFAM" id="SSF47413">
    <property type="entry name" value="lambda repressor-like DNA-binding domains"/>
    <property type="match status" value="1"/>
</dbReference>
<dbReference type="SMART" id="SM00530">
    <property type="entry name" value="HTH_XRE"/>
    <property type="match status" value="1"/>
</dbReference>
<dbReference type="AlphaFoldDB" id="A0A438AIJ4"/>
<dbReference type="InterPro" id="IPR010982">
    <property type="entry name" value="Lambda_DNA-bd_dom_sf"/>
</dbReference>
<dbReference type="PROSITE" id="PS50943">
    <property type="entry name" value="HTH_CROC1"/>
    <property type="match status" value="1"/>
</dbReference>
<dbReference type="EMBL" id="RQXX01000002">
    <property type="protein sequence ID" value="RVV98407.1"/>
    <property type="molecule type" value="Genomic_DNA"/>
</dbReference>
<feature type="coiled-coil region" evidence="1">
    <location>
        <begin position="102"/>
        <end position="129"/>
    </location>
</feature>
<dbReference type="Gene3D" id="1.10.260.40">
    <property type="entry name" value="lambda repressor-like DNA-binding domains"/>
    <property type="match status" value="1"/>
</dbReference>
<keyword evidence="1" id="KW-0175">Coiled coil</keyword>
<name>A0A438AIJ4_9RHOB</name>
<dbReference type="Pfam" id="PF01381">
    <property type="entry name" value="HTH_3"/>
    <property type="match status" value="1"/>
</dbReference>
<reference evidence="3 4" key="1">
    <citation type="submission" date="2018-11" db="EMBL/GenBank/DDBJ databases">
        <title>Mesobaculum littorinae gen. nov., sp. nov., isolated from Littorina scabra that represents a novel genus of the order Rhodobacteraceae.</title>
        <authorList>
            <person name="Li F."/>
        </authorList>
    </citation>
    <scope>NUCLEOTIDE SEQUENCE [LARGE SCALE GENOMIC DNA]</scope>
    <source>
        <strain evidence="3 4">M0103</strain>
    </source>
</reference>
<feature type="domain" description="HTH cro/C1-type" evidence="2">
    <location>
        <begin position="27"/>
        <end position="81"/>
    </location>
</feature>
<evidence type="ECO:0000313" key="3">
    <source>
        <dbReference type="EMBL" id="RVV98407.1"/>
    </source>
</evidence>
<dbReference type="InterPro" id="IPR001387">
    <property type="entry name" value="Cro/C1-type_HTH"/>
</dbReference>
<keyword evidence="4" id="KW-1185">Reference proteome</keyword>
<evidence type="ECO:0000259" key="2">
    <source>
        <dbReference type="PROSITE" id="PS50943"/>
    </source>
</evidence>
<dbReference type="OrthoDB" id="5659783at2"/>